<accession>A0A9X2ZL52</accession>
<dbReference type="Proteomes" id="UP001151133">
    <property type="component" value="Unassembled WGS sequence"/>
</dbReference>
<evidence type="ECO:0000313" key="1">
    <source>
        <dbReference type="EMBL" id="MCV9931777.1"/>
    </source>
</evidence>
<comment type="caution">
    <text evidence="1">The sequence shown here is derived from an EMBL/GenBank/DDBJ whole genome shotgun (WGS) entry which is preliminary data.</text>
</comment>
<organism evidence="1 2">
    <name type="scientific">Flavobacterium frigoritolerans</name>
    <dbReference type="NCBI Taxonomy" id="2987686"/>
    <lineage>
        <taxon>Bacteria</taxon>
        <taxon>Pseudomonadati</taxon>
        <taxon>Bacteroidota</taxon>
        <taxon>Flavobacteriia</taxon>
        <taxon>Flavobacteriales</taxon>
        <taxon>Flavobacteriaceae</taxon>
        <taxon>Flavobacterium</taxon>
    </lineage>
</organism>
<proteinExistence type="predicted"/>
<reference evidence="1" key="1">
    <citation type="submission" date="2022-10" db="EMBL/GenBank/DDBJ databases">
        <title>Two novel species of Flavobacterium.</title>
        <authorList>
            <person name="Liu Q."/>
            <person name="Xin Y.-H."/>
        </authorList>
    </citation>
    <scope>NUCLEOTIDE SEQUENCE</scope>
    <source>
        <strain evidence="1">LS1R47</strain>
    </source>
</reference>
<evidence type="ECO:0000313" key="2">
    <source>
        <dbReference type="Proteomes" id="UP001151133"/>
    </source>
</evidence>
<gene>
    <name evidence="1" type="ORF">OIU80_05730</name>
</gene>
<keyword evidence="2" id="KW-1185">Reference proteome</keyword>
<dbReference type="RefSeq" id="WP_264286087.1">
    <property type="nucleotide sequence ID" value="NZ_JAOZEV010000003.1"/>
</dbReference>
<sequence length="171" mass="20340">MATTLEEIKLKIDAFHKNGQVINAVYWLLKKYNLKNSNLKGFEFREKAEPSFILMTTEGDFGKPQIIRIPENTFEFPLELMLTLIAHEMVHVNQKTIKPYILDKNEREWQAYYEMNFNILFPNLPEISNFHKKIFANKGLEYYNRMGENSELQQKYAEQKKQVEDLITSLR</sequence>
<dbReference type="EMBL" id="JAOZEV010000003">
    <property type="protein sequence ID" value="MCV9931777.1"/>
    <property type="molecule type" value="Genomic_DNA"/>
</dbReference>
<name>A0A9X2ZL52_9FLAO</name>
<dbReference type="AlphaFoldDB" id="A0A9X2ZL52"/>
<protein>
    <submittedName>
        <fullName evidence="1">Uncharacterized protein</fullName>
    </submittedName>
</protein>